<dbReference type="Pfam" id="PF01315">
    <property type="entry name" value="Ald_Xan_dh_C"/>
    <property type="match status" value="1"/>
</dbReference>
<reference evidence="4 5" key="1">
    <citation type="submission" date="2024-06" db="EMBL/GenBank/DDBJ databases">
        <title>The Natural Products Discovery Center: Release of the First 8490 Sequenced Strains for Exploring Actinobacteria Biosynthetic Diversity.</title>
        <authorList>
            <person name="Kalkreuter E."/>
            <person name="Kautsar S.A."/>
            <person name="Yang D."/>
            <person name="Bader C.D."/>
            <person name="Teijaro C.N."/>
            <person name="Fluegel L."/>
            <person name="Davis C.M."/>
            <person name="Simpson J.R."/>
            <person name="Lauterbach L."/>
            <person name="Steele A.D."/>
            <person name="Gui C."/>
            <person name="Meng S."/>
            <person name="Li G."/>
            <person name="Viehrig K."/>
            <person name="Ye F."/>
            <person name="Su P."/>
            <person name="Kiefer A.F."/>
            <person name="Nichols A."/>
            <person name="Cepeda A.J."/>
            <person name="Yan W."/>
            <person name="Fan B."/>
            <person name="Jiang Y."/>
            <person name="Adhikari A."/>
            <person name="Zheng C.-J."/>
            <person name="Schuster L."/>
            <person name="Cowan T.M."/>
            <person name="Smanski M.J."/>
            <person name="Chevrette M.G."/>
            <person name="De Carvalho L.P.S."/>
            <person name="Shen B."/>
        </authorList>
    </citation>
    <scope>NUCLEOTIDE SEQUENCE [LARGE SCALE GENOMIC DNA]</scope>
    <source>
        <strain evidence="4 5">NPDC050100</strain>
    </source>
</reference>
<dbReference type="SUPFAM" id="SSF54665">
    <property type="entry name" value="CO dehydrogenase molybdoprotein N-domain-like"/>
    <property type="match status" value="1"/>
</dbReference>
<dbReference type="EMBL" id="JBFALK010000008">
    <property type="protein sequence ID" value="MEV0970175.1"/>
    <property type="molecule type" value="Genomic_DNA"/>
</dbReference>
<keyword evidence="1" id="KW-0500">Molybdenum</keyword>
<proteinExistence type="predicted"/>
<sequence length="791" mass="82969">MGSRPPRVTSFGSALGARLTRREDPRLLVGAGRYLADVTVPGVTHACFVRSPHAHAAIVAVDSAAARALPGVRAVLTADDLPHRPLLDAVAVPDLRKTPQPALAAGRARFAGEAVAVVLAESRAVAEDAADLVRVVYEPLPVLTDPEAARTERTTRLCDDLPTNVVYEGGREHGDVDAAFARAAHVLSGRFTTGRFVAAPMEGRGCLASYDRADDRLAVHSSTQSPHLLRRKLAACLDMPEGRIRVLVPDVGGGFGQKIPASPEEVAVALAARATGLPVKWVEDRRENITAAPHSKDQIIDMELAVAADGTFEAIRARILGDSGAYSYNSASTLIESYLSAGLLPGPYRIRDVAWQVTAVLTNKTPISAYRGVGWTASHSAREVLIDRAARLLGRDPVDLRRQNLVREFPHTSPTGMVYDSGSFVESLDTAAELIDYSGLRERQRVARETGRYIGIGVSPYVEPSGWGTEGAAQSSWSFSSHDSVRITMEPSAEVTVAVGTPSQGQGHATSLAQVVAEVLGVDPAEVTVLANDTAAVPMSTAGTRASRTAAVTGGALALAAQDLRDKLAAIAAGLLERDPGELVFADGHVHVRGDSGPALPLGALAQRAYFDPAVREVMPEPDLVVTRFYDPPATYSNGCVMVAVEVDPWTGGVTVIDAAAVEDCGTMINPLIVEGQVLGAFAQGVGGALYEHIPFDADGLPLATSFADYLLPTAAEIPPVRLGHHCSPSPLTVNGVKGMGESGVISTPAAVANAVADALVPFGAEVDRTPLTPEYVAGLIGDPDRPQSSS</sequence>
<dbReference type="InterPro" id="IPR016208">
    <property type="entry name" value="Ald_Oxase/xanthine_DH-like"/>
</dbReference>
<feature type="domain" description="Aldehyde oxidase/xanthine dehydrogenase a/b hammerhead" evidence="3">
    <location>
        <begin position="29"/>
        <end position="141"/>
    </location>
</feature>
<dbReference type="InterPro" id="IPR008274">
    <property type="entry name" value="AldOxase/xan_DH_MoCoBD1"/>
</dbReference>
<dbReference type="InterPro" id="IPR046867">
    <property type="entry name" value="AldOxase/xan_DH_MoCoBD2"/>
</dbReference>
<dbReference type="InterPro" id="IPR036856">
    <property type="entry name" value="Ald_Oxase/Xan_DH_a/b_sf"/>
</dbReference>
<dbReference type="SUPFAM" id="SSF56003">
    <property type="entry name" value="Molybdenum cofactor-binding domain"/>
    <property type="match status" value="1"/>
</dbReference>
<evidence type="ECO:0000256" key="1">
    <source>
        <dbReference type="ARBA" id="ARBA00022505"/>
    </source>
</evidence>
<protein>
    <submittedName>
        <fullName evidence="4">Xanthine dehydrogenase family protein molybdopterin-binding subunit</fullName>
    </submittedName>
</protein>
<dbReference type="Pfam" id="PF20256">
    <property type="entry name" value="MoCoBD_2"/>
    <property type="match status" value="1"/>
</dbReference>
<evidence type="ECO:0000313" key="5">
    <source>
        <dbReference type="Proteomes" id="UP001551675"/>
    </source>
</evidence>
<accession>A0ABV3GEW9</accession>
<dbReference type="PANTHER" id="PTHR11908">
    <property type="entry name" value="XANTHINE DEHYDROGENASE"/>
    <property type="match status" value="1"/>
</dbReference>
<dbReference type="InterPro" id="IPR037165">
    <property type="entry name" value="AldOxase/xan_DH_Mopterin-bd_sf"/>
</dbReference>
<evidence type="ECO:0000259" key="3">
    <source>
        <dbReference type="SMART" id="SM01008"/>
    </source>
</evidence>
<dbReference type="Proteomes" id="UP001551675">
    <property type="component" value="Unassembled WGS sequence"/>
</dbReference>
<dbReference type="Pfam" id="PF02738">
    <property type="entry name" value="MoCoBD_1"/>
    <property type="match status" value="1"/>
</dbReference>
<evidence type="ECO:0000313" key="4">
    <source>
        <dbReference type="EMBL" id="MEV0970175.1"/>
    </source>
</evidence>
<organism evidence="4 5">
    <name type="scientific">Microtetraspora glauca</name>
    <dbReference type="NCBI Taxonomy" id="1996"/>
    <lineage>
        <taxon>Bacteria</taxon>
        <taxon>Bacillati</taxon>
        <taxon>Actinomycetota</taxon>
        <taxon>Actinomycetes</taxon>
        <taxon>Streptosporangiales</taxon>
        <taxon>Streptosporangiaceae</taxon>
        <taxon>Microtetraspora</taxon>
    </lineage>
</organism>
<dbReference type="SMART" id="SM01008">
    <property type="entry name" value="Ald_Xan_dh_C"/>
    <property type="match status" value="1"/>
</dbReference>
<dbReference type="PANTHER" id="PTHR11908:SF132">
    <property type="entry name" value="ALDEHYDE OXIDASE 1-RELATED"/>
    <property type="match status" value="1"/>
</dbReference>
<dbReference type="InterPro" id="IPR000674">
    <property type="entry name" value="Ald_Oxase/Xan_DH_a/b"/>
</dbReference>
<dbReference type="RefSeq" id="WP_358133459.1">
    <property type="nucleotide sequence ID" value="NZ_JBFALK010000008.1"/>
</dbReference>
<evidence type="ECO:0000256" key="2">
    <source>
        <dbReference type="ARBA" id="ARBA00023002"/>
    </source>
</evidence>
<keyword evidence="2" id="KW-0560">Oxidoreductase</keyword>
<keyword evidence="5" id="KW-1185">Reference proteome</keyword>
<gene>
    <name evidence="4" type="ORF">AB0I59_16180</name>
</gene>
<dbReference type="Gene3D" id="3.30.365.10">
    <property type="entry name" value="Aldehyde oxidase/xanthine dehydrogenase, molybdopterin binding domain"/>
    <property type="match status" value="4"/>
</dbReference>
<dbReference type="Gene3D" id="3.90.1170.50">
    <property type="entry name" value="Aldehyde oxidase/xanthine dehydrogenase, a/b hammerhead"/>
    <property type="match status" value="1"/>
</dbReference>
<name>A0ABV3GEW9_MICGL</name>
<comment type="caution">
    <text evidence="4">The sequence shown here is derived from an EMBL/GenBank/DDBJ whole genome shotgun (WGS) entry which is preliminary data.</text>
</comment>